<reference evidence="5 6" key="2">
    <citation type="submission" date="2015-07" db="EMBL/GenBank/DDBJ databases">
        <title>Genome sequence of Levilinea saccharolytica DSM 16555.</title>
        <authorList>
            <person name="Hemp J."/>
            <person name="Ward L.M."/>
            <person name="Pace L.A."/>
            <person name="Fischer W.W."/>
        </authorList>
    </citation>
    <scope>NUCLEOTIDE SEQUENCE [LARGE SCALE GENOMIC DNA]</scope>
    <source>
        <strain evidence="5 6">KIBI-1</strain>
    </source>
</reference>
<evidence type="ECO:0000313" key="4">
    <source>
        <dbReference type="EMBL" id="GAP19103.1"/>
    </source>
</evidence>
<reference evidence="4" key="1">
    <citation type="journal article" date="2015" name="Genome Announc.">
        <title>Draft Genome Sequences of Anaerolinea thermolimosa IMO-1, Bellilinea caldifistulae GOMI-1, Leptolinea tardivitalis YMTK-2, Levilinea saccharolytica KIBI-1, Longilinea arvoryzae KOME-1, Previously Described as Members of the Class Anaerolineae (Chloroflexi).</title>
        <authorList>
            <person name="Matsuura N."/>
            <person name="Tourlousse M.D."/>
            <person name="Ohashi A."/>
            <person name="Hugenholtz P."/>
            <person name="Sekiguchi Y."/>
        </authorList>
    </citation>
    <scope>NUCLEOTIDE SEQUENCE</scope>
    <source>
        <strain evidence="4">KIBI-1</strain>
    </source>
</reference>
<evidence type="ECO:0000313" key="5">
    <source>
        <dbReference type="EMBL" id="KPL91564.1"/>
    </source>
</evidence>
<dbReference type="EMBL" id="DF967975">
    <property type="protein sequence ID" value="GAP19103.1"/>
    <property type="molecule type" value="Genomic_DNA"/>
</dbReference>
<dbReference type="Pfam" id="PF00011">
    <property type="entry name" value="HSP20"/>
    <property type="match status" value="1"/>
</dbReference>
<dbReference type="Gene3D" id="2.60.40.790">
    <property type="match status" value="1"/>
</dbReference>
<protein>
    <submittedName>
        <fullName evidence="4">Heat shock protein Hsp20</fullName>
    </submittedName>
</protein>
<accession>A0A0M9U2V6</accession>
<dbReference type="Proteomes" id="UP000050501">
    <property type="component" value="Unassembled WGS sequence"/>
</dbReference>
<dbReference type="SUPFAM" id="SSF49764">
    <property type="entry name" value="HSP20-like chaperones"/>
    <property type="match status" value="1"/>
</dbReference>
<feature type="domain" description="SHSP" evidence="3">
    <location>
        <begin position="33"/>
        <end position="146"/>
    </location>
</feature>
<gene>
    <name evidence="5" type="ORF">ADN01_01195</name>
    <name evidence="4" type="ORF">LSAC_03001</name>
</gene>
<name>A0A0M9U2V6_9CHLR</name>
<keyword evidence="4" id="KW-0346">Stress response</keyword>
<dbReference type="STRING" id="229921.ADN01_01195"/>
<dbReference type="PANTHER" id="PTHR11527">
    <property type="entry name" value="HEAT-SHOCK PROTEIN 20 FAMILY MEMBER"/>
    <property type="match status" value="1"/>
</dbReference>
<dbReference type="InterPro" id="IPR008978">
    <property type="entry name" value="HSP20-like_chaperone"/>
</dbReference>
<sequence length="146" mass="16755">MSNLTRWEPMHEMMSLREAMDRLFDDAFTRPVSMRDLSAMPLIDLSEDDDEITVKAVLPGLKPEDVQISVTADVLTIKGEFKNEDESKNRNYLIRERRFGSFERMMQLPTEVQTEKAHADFADGILTIRLPKAEAVKPKSISIKVK</sequence>
<dbReference type="EMBL" id="LGCM01000003">
    <property type="protein sequence ID" value="KPL91564.1"/>
    <property type="molecule type" value="Genomic_DNA"/>
</dbReference>
<evidence type="ECO:0000256" key="1">
    <source>
        <dbReference type="PROSITE-ProRule" id="PRU00285"/>
    </source>
</evidence>
<proteinExistence type="inferred from homology"/>
<dbReference type="PROSITE" id="PS01031">
    <property type="entry name" value="SHSP"/>
    <property type="match status" value="1"/>
</dbReference>
<comment type="similarity">
    <text evidence="1 2">Belongs to the small heat shock protein (HSP20) family.</text>
</comment>
<organism evidence="4">
    <name type="scientific">Levilinea saccharolytica</name>
    <dbReference type="NCBI Taxonomy" id="229921"/>
    <lineage>
        <taxon>Bacteria</taxon>
        <taxon>Bacillati</taxon>
        <taxon>Chloroflexota</taxon>
        <taxon>Anaerolineae</taxon>
        <taxon>Anaerolineales</taxon>
        <taxon>Anaerolineaceae</taxon>
        <taxon>Levilinea</taxon>
    </lineage>
</organism>
<evidence type="ECO:0000313" key="6">
    <source>
        <dbReference type="Proteomes" id="UP000050501"/>
    </source>
</evidence>
<evidence type="ECO:0000256" key="2">
    <source>
        <dbReference type="RuleBase" id="RU003616"/>
    </source>
</evidence>
<dbReference type="InterPro" id="IPR002068">
    <property type="entry name" value="A-crystallin/Hsp20_dom"/>
</dbReference>
<dbReference type="RefSeq" id="WP_075070851.1">
    <property type="nucleotide sequence ID" value="NZ_BBXZ01000158.1"/>
</dbReference>
<keyword evidence="6" id="KW-1185">Reference proteome</keyword>
<dbReference type="AlphaFoldDB" id="A0A0M9U2V6"/>
<dbReference type="OrthoDB" id="9811615at2"/>
<dbReference type="CDD" id="cd06464">
    <property type="entry name" value="ACD_sHsps-like"/>
    <property type="match status" value="1"/>
</dbReference>
<evidence type="ECO:0000259" key="3">
    <source>
        <dbReference type="PROSITE" id="PS01031"/>
    </source>
</evidence>
<dbReference type="InterPro" id="IPR031107">
    <property type="entry name" value="Small_HSP"/>
</dbReference>